<evidence type="ECO:0000259" key="5">
    <source>
        <dbReference type="SMART" id="SM00363"/>
    </source>
</evidence>
<evidence type="ECO:0000313" key="7">
    <source>
        <dbReference type="EMBL" id="CAB4860885.1"/>
    </source>
</evidence>
<accession>A0A6J6LCM5</accession>
<feature type="compositionally biased region" description="Basic and acidic residues" evidence="4">
    <location>
        <begin position="13"/>
        <end position="25"/>
    </location>
</feature>
<dbReference type="Gene3D" id="3.30.70.1560">
    <property type="entry name" value="Alpha-L RNA-binding motif"/>
    <property type="match status" value="1"/>
</dbReference>
<dbReference type="PANTHER" id="PTHR47683:SF2">
    <property type="entry name" value="RNA-BINDING S4 DOMAIN-CONTAINING PROTEIN"/>
    <property type="match status" value="1"/>
</dbReference>
<feature type="domain" description="RNA-binding S4" evidence="5">
    <location>
        <begin position="25"/>
        <end position="85"/>
    </location>
</feature>
<dbReference type="Pfam" id="PF00849">
    <property type="entry name" value="PseudoU_synth_2"/>
    <property type="match status" value="1"/>
</dbReference>
<reference evidence="6" key="1">
    <citation type="submission" date="2020-05" db="EMBL/GenBank/DDBJ databases">
        <authorList>
            <person name="Chiriac C."/>
            <person name="Salcher M."/>
            <person name="Ghai R."/>
            <person name="Kavagutti S V."/>
        </authorList>
    </citation>
    <scope>NUCLEOTIDE SEQUENCE</scope>
</reference>
<organism evidence="6">
    <name type="scientific">freshwater metagenome</name>
    <dbReference type="NCBI Taxonomy" id="449393"/>
    <lineage>
        <taxon>unclassified sequences</taxon>
        <taxon>metagenomes</taxon>
        <taxon>ecological metagenomes</taxon>
    </lineage>
</organism>
<dbReference type="InterPro" id="IPR042092">
    <property type="entry name" value="PsdUridine_s_RsuA/RluB/E/F_cat"/>
</dbReference>
<dbReference type="FunFam" id="3.30.70.1560:FF:000001">
    <property type="entry name" value="Pseudouridine synthase"/>
    <property type="match status" value="1"/>
</dbReference>
<dbReference type="Gene3D" id="3.30.70.580">
    <property type="entry name" value="Pseudouridine synthase I, catalytic domain, N-terminal subdomain"/>
    <property type="match status" value="1"/>
</dbReference>
<dbReference type="PROSITE" id="PS50889">
    <property type="entry name" value="S4"/>
    <property type="match status" value="1"/>
</dbReference>
<dbReference type="InterPro" id="IPR036986">
    <property type="entry name" value="S4_RNA-bd_sf"/>
</dbReference>
<dbReference type="InterPro" id="IPR050343">
    <property type="entry name" value="RsuA_PseudoU_synthase"/>
</dbReference>
<proteinExistence type="inferred from homology"/>
<dbReference type="InterPro" id="IPR018496">
    <property type="entry name" value="PsdUridine_synth_RsuA/RluB_CS"/>
</dbReference>
<keyword evidence="2" id="KW-0694">RNA-binding</keyword>
<dbReference type="GO" id="GO:0005829">
    <property type="term" value="C:cytosol"/>
    <property type="evidence" value="ECO:0007669"/>
    <property type="project" value="UniProtKB-ARBA"/>
</dbReference>
<evidence type="ECO:0000256" key="3">
    <source>
        <dbReference type="ARBA" id="ARBA00023235"/>
    </source>
</evidence>
<gene>
    <name evidence="6" type="ORF">UFOPK2242_00873</name>
    <name evidence="7" type="ORF">UFOPK3317_00402</name>
</gene>
<sequence length="269" mass="29776">MSNLEESPVGDESTGHEVTPHPDGDRLQKVLARAGIGSRRVCEDYIVRRRIRVNGEVAVLGRRVHPETDVIEFDRVRVTTRGDLVHYLLNKPRGVVTTANDPQGRQTVLDLVTSEYRIFPVGRLDLDSEGLIVLTNDGELAQALTHPSLGVEKEYLAELRGVPTRSELRLLREGIELEDGLTAPATVTLSDEHGGNAAISIAIHEGRNRQVRRMCEAIGHPVRRLIRVRIGPIADPDLSPGEWRELTLSEVRSLHAATGNRPAPGIRRH</sequence>
<evidence type="ECO:0000256" key="2">
    <source>
        <dbReference type="ARBA" id="ARBA00022884"/>
    </source>
</evidence>
<evidence type="ECO:0000313" key="6">
    <source>
        <dbReference type="EMBL" id="CAB4659446.1"/>
    </source>
</evidence>
<keyword evidence="3" id="KW-0413">Isomerase</keyword>
<dbReference type="InterPro" id="IPR006145">
    <property type="entry name" value="PsdUridine_synth_RsuA/RluA"/>
</dbReference>
<dbReference type="Pfam" id="PF01479">
    <property type="entry name" value="S4"/>
    <property type="match status" value="1"/>
</dbReference>
<dbReference type="GO" id="GO:0001522">
    <property type="term" value="P:pseudouridine synthesis"/>
    <property type="evidence" value="ECO:0007669"/>
    <property type="project" value="InterPro"/>
</dbReference>
<dbReference type="AlphaFoldDB" id="A0A6J6LCM5"/>
<dbReference type="NCBIfam" id="TIGR00093">
    <property type="entry name" value="pseudouridine synthase"/>
    <property type="match status" value="1"/>
</dbReference>
<protein>
    <submittedName>
        <fullName evidence="6">Unannotated protein</fullName>
    </submittedName>
</protein>
<dbReference type="InterPro" id="IPR000748">
    <property type="entry name" value="PsdUridine_synth_RsuA/RluB/E/F"/>
</dbReference>
<dbReference type="PROSITE" id="PS01149">
    <property type="entry name" value="PSI_RSU"/>
    <property type="match status" value="1"/>
</dbReference>
<dbReference type="CDD" id="cd02870">
    <property type="entry name" value="PseudoU_synth_RsuA_like"/>
    <property type="match status" value="1"/>
</dbReference>
<dbReference type="GO" id="GO:0009982">
    <property type="term" value="F:pseudouridine synthase activity"/>
    <property type="evidence" value="ECO:0007669"/>
    <property type="project" value="InterPro"/>
</dbReference>
<feature type="region of interest" description="Disordered" evidence="4">
    <location>
        <begin position="1"/>
        <end position="25"/>
    </location>
</feature>
<dbReference type="Gene3D" id="3.10.290.10">
    <property type="entry name" value="RNA-binding S4 domain"/>
    <property type="match status" value="1"/>
</dbReference>
<name>A0A6J6LCM5_9ZZZZ</name>
<dbReference type="CDD" id="cd00165">
    <property type="entry name" value="S4"/>
    <property type="match status" value="1"/>
</dbReference>
<dbReference type="SUPFAM" id="SSF55120">
    <property type="entry name" value="Pseudouridine synthase"/>
    <property type="match status" value="1"/>
</dbReference>
<dbReference type="GO" id="GO:0003723">
    <property type="term" value="F:RNA binding"/>
    <property type="evidence" value="ECO:0007669"/>
    <property type="project" value="UniProtKB-KW"/>
</dbReference>
<dbReference type="EMBL" id="CAFBLK010000049">
    <property type="protein sequence ID" value="CAB4860885.1"/>
    <property type="molecule type" value="Genomic_DNA"/>
</dbReference>
<dbReference type="InterPro" id="IPR020094">
    <property type="entry name" value="TruA/RsuA/RluB/E/F_N"/>
</dbReference>
<evidence type="ECO:0000256" key="1">
    <source>
        <dbReference type="ARBA" id="ARBA00008348"/>
    </source>
</evidence>
<dbReference type="PANTHER" id="PTHR47683">
    <property type="entry name" value="PSEUDOURIDINE SYNTHASE FAMILY PROTEIN-RELATED"/>
    <property type="match status" value="1"/>
</dbReference>
<dbReference type="InterPro" id="IPR002942">
    <property type="entry name" value="S4_RNA-bd"/>
</dbReference>
<evidence type="ECO:0000256" key="4">
    <source>
        <dbReference type="SAM" id="MobiDB-lite"/>
    </source>
</evidence>
<dbReference type="GO" id="GO:0006364">
    <property type="term" value="P:rRNA processing"/>
    <property type="evidence" value="ECO:0007669"/>
    <property type="project" value="UniProtKB-ARBA"/>
</dbReference>
<dbReference type="SUPFAM" id="SSF55174">
    <property type="entry name" value="Alpha-L RNA-binding motif"/>
    <property type="match status" value="1"/>
</dbReference>
<dbReference type="EMBL" id="CAEZWM010000099">
    <property type="protein sequence ID" value="CAB4659446.1"/>
    <property type="molecule type" value="Genomic_DNA"/>
</dbReference>
<dbReference type="FunFam" id="3.10.290.10:FF:000003">
    <property type="entry name" value="Pseudouridine synthase"/>
    <property type="match status" value="1"/>
</dbReference>
<dbReference type="InterPro" id="IPR020103">
    <property type="entry name" value="PsdUridine_synth_cat_dom_sf"/>
</dbReference>
<dbReference type="SMART" id="SM00363">
    <property type="entry name" value="S4"/>
    <property type="match status" value="1"/>
</dbReference>
<comment type="similarity">
    <text evidence="1">Belongs to the pseudouridine synthase RsuA family.</text>
</comment>